<evidence type="ECO:0000256" key="8">
    <source>
        <dbReference type="ARBA" id="ARBA00023136"/>
    </source>
</evidence>
<keyword evidence="6" id="KW-0406">Ion transport</keyword>
<dbReference type="Gene3D" id="2.170.130.10">
    <property type="entry name" value="TonB-dependent receptor, plug domain"/>
    <property type="match status" value="1"/>
</dbReference>
<feature type="signal peptide" evidence="12">
    <location>
        <begin position="1"/>
        <end position="19"/>
    </location>
</feature>
<dbReference type="InterPro" id="IPR037066">
    <property type="entry name" value="Plug_dom_sf"/>
</dbReference>
<evidence type="ECO:0000256" key="7">
    <source>
        <dbReference type="ARBA" id="ARBA00023077"/>
    </source>
</evidence>
<keyword evidence="9 10" id="KW-0998">Cell outer membrane</keyword>
<organism evidence="15 16">
    <name type="scientific">Sediminibacterium ginsengisoli</name>
    <dbReference type="NCBI Taxonomy" id="413434"/>
    <lineage>
        <taxon>Bacteria</taxon>
        <taxon>Pseudomonadati</taxon>
        <taxon>Bacteroidota</taxon>
        <taxon>Chitinophagia</taxon>
        <taxon>Chitinophagales</taxon>
        <taxon>Chitinophagaceae</taxon>
        <taxon>Sediminibacterium</taxon>
    </lineage>
</organism>
<evidence type="ECO:0000313" key="15">
    <source>
        <dbReference type="EMBL" id="SJZ34116.1"/>
    </source>
</evidence>
<sequence length="643" mass="71306">MSRSFTLLTALLAGSASFAQQDSIRTRQLDDVIVTANKTEQKQSTTGKVISVITKQQIERSTGKTVAQLLNEQVGITINGALNNPGGVQSVFMRGAASGRTLILLDGIPVNDPSQITNDFDLNLFSINDIERIEICKGAQSTLYGSDAVAGVINIITVKKDISKPFNVKATMTAGNKSTTRNNLQVYGKTGKLTYTGRFARLSTKGFSAAYDSTGTKNFDNDGYDGTVTSGSVLYQATSQLAVKAFTMFSQYNADIDAGAFADKRNYTIDNKNLTAGAGFVFKRDRWSLNGNYQYSKMHRNYNDNATIPGATAYSMNDYDAITQFAELYASVKLVKGLTLLAGGDYRFGSMNNQYVSMSSFGPYNSSFPDKGMNQASAYASLAFGLKGFNVELGGRYNNHSRYGNNFTYTFNPSYTISEHYRVFGSIASAFKAPSLYQIYSTGTEVALDPERSVNYEVGVQQQYKGFSNRIVFFYRDITNGIDYNNVSTPGRYFNFAKQEARGIEYEVTVAPTATWTITGNYAYTSLEEATQSRVNFKDTLYNYSLRRPKHSINLTTGYQFTKGLYASISGKYVAGRYDVGGYKKQDLFLDNYVIFSAYAEYKTSESLKFFADVQNFTNRKFYDTRGYNAIPVIFNAGLTFNW</sequence>
<evidence type="ECO:0000256" key="12">
    <source>
        <dbReference type="SAM" id="SignalP"/>
    </source>
</evidence>
<evidence type="ECO:0000259" key="13">
    <source>
        <dbReference type="Pfam" id="PF00593"/>
    </source>
</evidence>
<comment type="similarity">
    <text evidence="10 11">Belongs to the TonB-dependent receptor family.</text>
</comment>
<evidence type="ECO:0000256" key="6">
    <source>
        <dbReference type="ARBA" id="ARBA00023065"/>
    </source>
</evidence>
<dbReference type="GO" id="GO:0015344">
    <property type="term" value="F:siderophore uptake transmembrane transporter activity"/>
    <property type="evidence" value="ECO:0007669"/>
    <property type="project" value="TreeGrafter"/>
</dbReference>
<dbReference type="AlphaFoldDB" id="A0A1T4JVC7"/>
<dbReference type="InterPro" id="IPR012910">
    <property type="entry name" value="Plug_dom"/>
</dbReference>
<accession>A0A1T4JVC7</accession>
<proteinExistence type="inferred from homology"/>
<keyword evidence="5 12" id="KW-0732">Signal</keyword>
<keyword evidence="8 10" id="KW-0472">Membrane</keyword>
<keyword evidence="4 10" id="KW-0812">Transmembrane</keyword>
<dbReference type="PANTHER" id="PTHR30069">
    <property type="entry name" value="TONB-DEPENDENT OUTER MEMBRANE RECEPTOR"/>
    <property type="match status" value="1"/>
</dbReference>
<evidence type="ECO:0000256" key="4">
    <source>
        <dbReference type="ARBA" id="ARBA00022692"/>
    </source>
</evidence>
<dbReference type="InterPro" id="IPR000531">
    <property type="entry name" value="Beta-barrel_TonB"/>
</dbReference>
<feature type="domain" description="TonB-dependent receptor-like beta-barrel" evidence="13">
    <location>
        <begin position="209"/>
        <end position="616"/>
    </location>
</feature>
<dbReference type="InterPro" id="IPR036942">
    <property type="entry name" value="Beta-barrel_TonB_sf"/>
</dbReference>
<dbReference type="STRING" id="413434.SAMN04488132_101224"/>
<dbReference type="InterPro" id="IPR039426">
    <property type="entry name" value="TonB-dep_rcpt-like"/>
</dbReference>
<feature type="domain" description="TonB-dependent receptor plug" evidence="14">
    <location>
        <begin position="43"/>
        <end position="152"/>
    </location>
</feature>
<keyword evidence="2 10" id="KW-0813">Transport</keyword>
<dbReference type="PROSITE" id="PS52016">
    <property type="entry name" value="TONB_DEPENDENT_REC_3"/>
    <property type="match status" value="1"/>
</dbReference>
<dbReference type="Pfam" id="PF07715">
    <property type="entry name" value="Plug"/>
    <property type="match status" value="1"/>
</dbReference>
<dbReference type="PANTHER" id="PTHR30069:SF53">
    <property type="entry name" value="COLICIN I RECEPTOR-RELATED"/>
    <property type="match status" value="1"/>
</dbReference>
<dbReference type="EMBL" id="FUWH01000001">
    <property type="protein sequence ID" value="SJZ34116.1"/>
    <property type="molecule type" value="Genomic_DNA"/>
</dbReference>
<keyword evidence="16" id="KW-1185">Reference proteome</keyword>
<evidence type="ECO:0000313" key="16">
    <source>
        <dbReference type="Proteomes" id="UP000190888"/>
    </source>
</evidence>
<evidence type="ECO:0000256" key="3">
    <source>
        <dbReference type="ARBA" id="ARBA00022452"/>
    </source>
</evidence>
<evidence type="ECO:0000256" key="10">
    <source>
        <dbReference type="PROSITE-ProRule" id="PRU01360"/>
    </source>
</evidence>
<feature type="chain" id="PRO_5011984215" evidence="12">
    <location>
        <begin position="20"/>
        <end position="643"/>
    </location>
</feature>
<dbReference type="GO" id="GO:0009279">
    <property type="term" value="C:cell outer membrane"/>
    <property type="evidence" value="ECO:0007669"/>
    <property type="project" value="UniProtKB-SubCell"/>
</dbReference>
<gene>
    <name evidence="15" type="ORF">SAMN04488132_101224</name>
</gene>
<dbReference type="GO" id="GO:0044718">
    <property type="term" value="P:siderophore transmembrane transport"/>
    <property type="evidence" value="ECO:0007669"/>
    <property type="project" value="TreeGrafter"/>
</dbReference>
<keyword evidence="3 10" id="KW-1134">Transmembrane beta strand</keyword>
<protein>
    <submittedName>
        <fullName evidence="15">Vitamin B12 transporter</fullName>
    </submittedName>
</protein>
<reference evidence="15 16" key="1">
    <citation type="submission" date="2017-02" db="EMBL/GenBank/DDBJ databases">
        <authorList>
            <person name="Peterson S.W."/>
        </authorList>
    </citation>
    <scope>NUCLEOTIDE SEQUENCE [LARGE SCALE GENOMIC DNA]</scope>
    <source>
        <strain evidence="15 16">DSM 22335</strain>
    </source>
</reference>
<name>A0A1T4JVC7_9BACT</name>
<dbReference type="CDD" id="cd01347">
    <property type="entry name" value="ligand_gated_channel"/>
    <property type="match status" value="1"/>
</dbReference>
<evidence type="ECO:0000259" key="14">
    <source>
        <dbReference type="Pfam" id="PF07715"/>
    </source>
</evidence>
<evidence type="ECO:0000256" key="9">
    <source>
        <dbReference type="ARBA" id="ARBA00023237"/>
    </source>
</evidence>
<dbReference type="SUPFAM" id="SSF56935">
    <property type="entry name" value="Porins"/>
    <property type="match status" value="1"/>
</dbReference>
<comment type="subcellular location">
    <subcellularLocation>
        <location evidence="1 10">Cell outer membrane</location>
        <topology evidence="1 10">Multi-pass membrane protein</topology>
    </subcellularLocation>
</comment>
<evidence type="ECO:0000256" key="1">
    <source>
        <dbReference type="ARBA" id="ARBA00004571"/>
    </source>
</evidence>
<evidence type="ECO:0000256" key="5">
    <source>
        <dbReference type="ARBA" id="ARBA00022729"/>
    </source>
</evidence>
<keyword evidence="7 11" id="KW-0798">TonB box</keyword>
<evidence type="ECO:0000256" key="2">
    <source>
        <dbReference type="ARBA" id="ARBA00022448"/>
    </source>
</evidence>
<dbReference type="Proteomes" id="UP000190888">
    <property type="component" value="Unassembled WGS sequence"/>
</dbReference>
<dbReference type="Pfam" id="PF00593">
    <property type="entry name" value="TonB_dep_Rec_b-barrel"/>
    <property type="match status" value="1"/>
</dbReference>
<dbReference type="RefSeq" id="WP_176112867.1">
    <property type="nucleotide sequence ID" value="NZ_FUWH01000001.1"/>
</dbReference>
<dbReference type="Gene3D" id="2.40.170.20">
    <property type="entry name" value="TonB-dependent receptor, beta-barrel domain"/>
    <property type="match status" value="1"/>
</dbReference>
<evidence type="ECO:0000256" key="11">
    <source>
        <dbReference type="RuleBase" id="RU003357"/>
    </source>
</evidence>